<accession>A0A9P3CP63</accession>
<keyword evidence="5" id="KW-1185">Reference proteome</keyword>
<dbReference type="CDD" id="cd00067">
    <property type="entry name" value="GAL4"/>
    <property type="match status" value="1"/>
</dbReference>
<dbReference type="GeneID" id="68293751"/>
<dbReference type="Proteomes" id="UP000825890">
    <property type="component" value="Unassembled WGS sequence"/>
</dbReference>
<sequence length="199" mass="21946">MNIGHGKAKARREQVANACVICRTAKLKCSGEHPTCSRCHERGFECEYDVLEGLTKRQQLQYDLVDRGRKLEHAMGILEHLQSGSDQEAAESLARLRIGSSIEEEYRRIQAFSPRSSTQRTHSSEELQRPIDGPDKAGPDYLATLAPGMQNFMYTQARDVRNWDVHGGGTGGGASGRGAQAPDNIDPQMLAESNNASYN</sequence>
<proteinExistence type="predicted"/>
<dbReference type="SMART" id="SM00066">
    <property type="entry name" value="GAL4"/>
    <property type="match status" value="1"/>
</dbReference>
<evidence type="ECO:0000256" key="1">
    <source>
        <dbReference type="ARBA" id="ARBA00023242"/>
    </source>
</evidence>
<gene>
    <name evidence="4" type="ORF">CKM354_000817600</name>
</gene>
<feature type="compositionally biased region" description="Basic and acidic residues" evidence="2">
    <location>
        <begin position="122"/>
        <end position="138"/>
    </location>
</feature>
<feature type="domain" description="Zn(2)-C6 fungal-type" evidence="3">
    <location>
        <begin position="18"/>
        <end position="48"/>
    </location>
</feature>
<feature type="region of interest" description="Disordered" evidence="2">
    <location>
        <begin position="111"/>
        <end position="141"/>
    </location>
</feature>
<feature type="region of interest" description="Disordered" evidence="2">
    <location>
        <begin position="164"/>
        <end position="199"/>
    </location>
</feature>
<comment type="caution">
    <text evidence="4">The sequence shown here is derived from an EMBL/GenBank/DDBJ whole genome shotgun (WGS) entry which is preliminary data.</text>
</comment>
<name>A0A9P3CP63_9PEZI</name>
<dbReference type="Pfam" id="PF00172">
    <property type="entry name" value="Zn_clus"/>
    <property type="match status" value="1"/>
</dbReference>
<dbReference type="Gene3D" id="4.10.240.10">
    <property type="entry name" value="Zn(2)-C6 fungal-type DNA-binding domain"/>
    <property type="match status" value="1"/>
</dbReference>
<dbReference type="OrthoDB" id="2985014at2759"/>
<evidence type="ECO:0000313" key="4">
    <source>
        <dbReference type="EMBL" id="GIZ44992.1"/>
    </source>
</evidence>
<dbReference type="InterPro" id="IPR001138">
    <property type="entry name" value="Zn2Cys6_DnaBD"/>
</dbReference>
<dbReference type="PANTHER" id="PTHR47256:SF1">
    <property type="entry name" value="ZN(II)2CYS6 TRANSCRIPTION FACTOR (EUROFUNG)"/>
    <property type="match status" value="1"/>
</dbReference>
<dbReference type="InterPro" id="IPR036864">
    <property type="entry name" value="Zn2-C6_fun-type_DNA-bd_sf"/>
</dbReference>
<dbReference type="RefSeq" id="XP_044659479.1">
    <property type="nucleotide sequence ID" value="XM_044803544.1"/>
</dbReference>
<dbReference type="PRINTS" id="PR00755">
    <property type="entry name" value="AFLATOXINBRP"/>
</dbReference>
<reference evidence="4 5" key="1">
    <citation type="submission" date="2021-01" db="EMBL/GenBank/DDBJ databases">
        <title>Cercospora kikuchii MAFF 305040 whole genome shotgun sequence.</title>
        <authorList>
            <person name="Kashiwa T."/>
            <person name="Suzuki T."/>
        </authorList>
    </citation>
    <scope>NUCLEOTIDE SEQUENCE [LARGE SCALE GENOMIC DNA]</scope>
    <source>
        <strain evidence="4 5">MAFF 305040</strain>
    </source>
</reference>
<dbReference type="AlphaFoldDB" id="A0A9P3CP63"/>
<dbReference type="SUPFAM" id="SSF57701">
    <property type="entry name" value="Zn2/Cys6 DNA-binding domain"/>
    <property type="match status" value="1"/>
</dbReference>
<dbReference type="EMBL" id="BOLY01000005">
    <property type="protein sequence ID" value="GIZ44992.1"/>
    <property type="molecule type" value="Genomic_DNA"/>
</dbReference>
<keyword evidence="1" id="KW-0539">Nucleus</keyword>
<evidence type="ECO:0000313" key="5">
    <source>
        <dbReference type="Proteomes" id="UP000825890"/>
    </source>
</evidence>
<dbReference type="PROSITE" id="PS00463">
    <property type="entry name" value="ZN2_CY6_FUNGAL_1"/>
    <property type="match status" value="1"/>
</dbReference>
<evidence type="ECO:0000259" key="3">
    <source>
        <dbReference type="PROSITE" id="PS50048"/>
    </source>
</evidence>
<dbReference type="PROSITE" id="PS50048">
    <property type="entry name" value="ZN2_CY6_FUNGAL_2"/>
    <property type="match status" value="1"/>
</dbReference>
<protein>
    <recommendedName>
        <fullName evidence="3">Zn(2)-C6 fungal-type domain-containing protein</fullName>
    </recommendedName>
</protein>
<dbReference type="GO" id="GO:0008270">
    <property type="term" value="F:zinc ion binding"/>
    <property type="evidence" value="ECO:0007669"/>
    <property type="project" value="InterPro"/>
</dbReference>
<dbReference type="InterPro" id="IPR053187">
    <property type="entry name" value="Notoamide_regulator"/>
</dbReference>
<organism evidence="4 5">
    <name type="scientific">Cercospora kikuchii</name>
    <dbReference type="NCBI Taxonomy" id="84275"/>
    <lineage>
        <taxon>Eukaryota</taxon>
        <taxon>Fungi</taxon>
        <taxon>Dikarya</taxon>
        <taxon>Ascomycota</taxon>
        <taxon>Pezizomycotina</taxon>
        <taxon>Dothideomycetes</taxon>
        <taxon>Dothideomycetidae</taxon>
        <taxon>Mycosphaerellales</taxon>
        <taxon>Mycosphaerellaceae</taxon>
        <taxon>Cercospora</taxon>
    </lineage>
</organism>
<feature type="compositionally biased region" description="Gly residues" evidence="2">
    <location>
        <begin position="166"/>
        <end position="176"/>
    </location>
</feature>
<dbReference type="PANTHER" id="PTHR47256">
    <property type="entry name" value="ZN(II)2CYS6 TRANSCRIPTION FACTOR (EUROFUNG)-RELATED"/>
    <property type="match status" value="1"/>
</dbReference>
<evidence type="ECO:0000256" key="2">
    <source>
        <dbReference type="SAM" id="MobiDB-lite"/>
    </source>
</evidence>
<dbReference type="GO" id="GO:0000981">
    <property type="term" value="F:DNA-binding transcription factor activity, RNA polymerase II-specific"/>
    <property type="evidence" value="ECO:0007669"/>
    <property type="project" value="InterPro"/>
</dbReference>